<keyword evidence="3" id="KW-1185">Reference proteome</keyword>
<accession>A0ABM7X271</accession>
<dbReference type="EMBL" id="AP025591">
    <property type="protein sequence ID" value="BDG05888.1"/>
    <property type="molecule type" value="Genomic_DNA"/>
</dbReference>
<reference evidence="3" key="1">
    <citation type="journal article" date="2022" name="Int. J. Syst. Evol. Microbiol.">
        <title>Anaeromyxobacter oryzae sp. nov., Anaeromyxobacter diazotrophicus sp. nov. and Anaeromyxobacter paludicola sp. nov., isolated from paddy soils.</title>
        <authorList>
            <person name="Itoh H."/>
            <person name="Xu Z."/>
            <person name="Mise K."/>
            <person name="Masuda Y."/>
            <person name="Ushijima N."/>
            <person name="Hayakawa C."/>
            <person name="Shiratori Y."/>
            <person name="Senoo K."/>
        </authorList>
    </citation>
    <scope>NUCLEOTIDE SEQUENCE [LARGE SCALE GENOMIC DNA]</scope>
    <source>
        <strain evidence="3">Red232</strain>
    </source>
</reference>
<sequence>MKPICPLAPADGADEAADALVQLCTFRVGGEDYAVDIMRVREIIHPLPLTPVPRAPAFVEGVFRLRGEVIPVVDVRKRFGLPADPPTRRSRYVIVNVAGRRLGLVVDEVCEVLRVPRGDVRATPPLGDPRAPRFFLGACGGESAPAAAGRRGGSSRLRLLLNVKALLDPSAPGEADAARAQAEASRRA</sequence>
<dbReference type="InterPro" id="IPR036061">
    <property type="entry name" value="CheW-like_dom_sf"/>
</dbReference>
<evidence type="ECO:0000259" key="1">
    <source>
        <dbReference type="PROSITE" id="PS50851"/>
    </source>
</evidence>
<name>A0ABM7X271_9BACT</name>
<evidence type="ECO:0000313" key="2">
    <source>
        <dbReference type="EMBL" id="BDG05888.1"/>
    </source>
</evidence>
<gene>
    <name evidence="2" type="ORF">AMOR_48840</name>
</gene>
<organism evidence="2 3">
    <name type="scientific">Anaeromyxobacter oryzae</name>
    <dbReference type="NCBI Taxonomy" id="2918170"/>
    <lineage>
        <taxon>Bacteria</taxon>
        <taxon>Pseudomonadati</taxon>
        <taxon>Myxococcota</taxon>
        <taxon>Myxococcia</taxon>
        <taxon>Myxococcales</taxon>
        <taxon>Cystobacterineae</taxon>
        <taxon>Anaeromyxobacteraceae</taxon>
        <taxon>Anaeromyxobacter</taxon>
    </lineage>
</organism>
<dbReference type="PANTHER" id="PTHR22617:SF23">
    <property type="entry name" value="CHEMOTAXIS PROTEIN CHEW"/>
    <property type="match status" value="1"/>
</dbReference>
<dbReference type="Gene3D" id="2.30.30.40">
    <property type="entry name" value="SH3 Domains"/>
    <property type="match status" value="1"/>
</dbReference>
<dbReference type="RefSeq" id="WP_248355084.1">
    <property type="nucleotide sequence ID" value="NZ_AP025591.1"/>
</dbReference>
<dbReference type="Gene3D" id="2.40.50.180">
    <property type="entry name" value="CheA-289, Domain 4"/>
    <property type="match status" value="1"/>
</dbReference>
<dbReference type="PROSITE" id="PS50851">
    <property type="entry name" value="CHEW"/>
    <property type="match status" value="1"/>
</dbReference>
<dbReference type="InterPro" id="IPR002545">
    <property type="entry name" value="CheW-lke_dom"/>
</dbReference>
<dbReference type="SMART" id="SM00260">
    <property type="entry name" value="CheW"/>
    <property type="match status" value="1"/>
</dbReference>
<proteinExistence type="predicted"/>
<dbReference type="PANTHER" id="PTHR22617">
    <property type="entry name" value="CHEMOTAXIS SENSOR HISTIDINE KINASE-RELATED"/>
    <property type="match status" value="1"/>
</dbReference>
<dbReference type="Proteomes" id="UP001162891">
    <property type="component" value="Chromosome"/>
</dbReference>
<dbReference type="SUPFAM" id="SSF50341">
    <property type="entry name" value="CheW-like"/>
    <property type="match status" value="1"/>
</dbReference>
<dbReference type="Pfam" id="PF01584">
    <property type="entry name" value="CheW"/>
    <property type="match status" value="1"/>
</dbReference>
<protein>
    <recommendedName>
        <fullName evidence="1">CheW-like domain-containing protein</fullName>
    </recommendedName>
</protein>
<evidence type="ECO:0000313" key="3">
    <source>
        <dbReference type="Proteomes" id="UP001162891"/>
    </source>
</evidence>
<dbReference type="InterPro" id="IPR039315">
    <property type="entry name" value="CheW"/>
</dbReference>
<dbReference type="CDD" id="cd00732">
    <property type="entry name" value="CheW"/>
    <property type="match status" value="1"/>
</dbReference>
<feature type="domain" description="CheW-like" evidence="1">
    <location>
        <begin position="20"/>
        <end position="172"/>
    </location>
</feature>